<dbReference type="EMBL" id="JAIEZQ010000001">
    <property type="protein sequence ID" value="MBY9073450.1"/>
    <property type="molecule type" value="Genomic_DNA"/>
</dbReference>
<organism evidence="9 10">
    <name type="scientific">Nocardioides jiangsuensis</name>
    <dbReference type="NCBI Taxonomy" id="2866161"/>
    <lineage>
        <taxon>Bacteria</taxon>
        <taxon>Bacillati</taxon>
        <taxon>Actinomycetota</taxon>
        <taxon>Actinomycetes</taxon>
        <taxon>Propionibacteriales</taxon>
        <taxon>Nocardioidaceae</taxon>
        <taxon>Nocardioides</taxon>
    </lineage>
</organism>
<protein>
    <recommendedName>
        <fullName evidence="8">Probable membrane transporter protein</fullName>
    </recommendedName>
</protein>
<comment type="subcellular location">
    <subcellularLocation>
        <location evidence="1 8">Cell membrane</location>
        <topology evidence="1 8">Multi-pass membrane protein</topology>
    </subcellularLocation>
</comment>
<keyword evidence="5 8" id="KW-0812">Transmembrane</keyword>
<evidence type="ECO:0000256" key="3">
    <source>
        <dbReference type="ARBA" id="ARBA00022448"/>
    </source>
</evidence>
<evidence type="ECO:0000256" key="6">
    <source>
        <dbReference type="ARBA" id="ARBA00022989"/>
    </source>
</evidence>
<accession>A0ABS7RI41</accession>
<dbReference type="InterPro" id="IPR002781">
    <property type="entry name" value="TM_pro_TauE-like"/>
</dbReference>
<keyword evidence="10" id="KW-1185">Reference proteome</keyword>
<feature type="transmembrane region" description="Helical" evidence="8">
    <location>
        <begin position="207"/>
        <end position="227"/>
    </location>
</feature>
<feature type="transmembrane region" description="Helical" evidence="8">
    <location>
        <begin position="234"/>
        <end position="253"/>
    </location>
</feature>
<keyword evidence="3" id="KW-0813">Transport</keyword>
<keyword evidence="7 8" id="KW-0472">Membrane</keyword>
<dbReference type="PANTHER" id="PTHR30269:SF0">
    <property type="entry name" value="MEMBRANE TRANSPORTER PROTEIN YFCA-RELATED"/>
    <property type="match status" value="1"/>
</dbReference>
<name>A0ABS7RI41_9ACTN</name>
<dbReference type="InterPro" id="IPR052017">
    <property type="entry name" value="TSUP"/>
</dbReference>
<feature type="transmembrane region" description="Helical" evidence="8">
    <location>
        <begin position="141"/>
        <end position="170"/>
    </location>
</feature>
<reference evidence="9 10" key="1">
    <citation type="submission" date="2021-08" db="EMBL/GenBank/DDBJ databases">
        <title>Nocardioides bacterium WL0053 sp. nov., isolated from the sediment.</title>
        <authorList>
            <person name="Wang L."/>
            <person name="Zhang D."/>
            <person name="Zhang A."/>
        </authorList>
    </citation>
    <scope>NUCLEOTIDE SEQUENCE [LARGE SCALE GENOMIC DNA]</scope>
    <source>
        <strain evidence="9 10">WL0053</strain>
    </source>
</reference>
<evidence type="ECO:0000256" key="4">
    <source>
        <dbReference type="ARBA" id="ARBA00022475"/>
    </source>
</evidence>
<comment type="caution">
    <text evidence="9">The sequence shown here is derived from an EMBL/GenBank/DDBJ whole genome shotgun (WGS) entry which is preliminary data.</text>
</comment>
<feature type="transmembrane region" description="Helical" evidence="8">
    <location>
        <begin position="102"/>
        <end position="121"/>
    </location>
</feature>
<evidence type="ECO:0000313" key="10">
    <source>
        <dbReference type="Proteomes" id="UP000754710"/>
    </source>
</evidence>
<keyword evidence="6 8" id="KW-1133">Transmembrane helix</keyword>
<evidence type="ECO:0000313" key="9">
    <source>
        <dbReference type="EMBL" id="MBY9073450.1"/>
    </source>
</evidence>
<comment type="similarity">
    <text evidence="2 8">Belongs to the 4-toluene sulfonate uptake permease (TSUP) (TC 2.A.102) family.</text>
</comment>
<feature type="transmembrane region" description="Helical" evidence="8">
    <location>
        <begin position="74"/>
        <end position="95"/>
    </location>
</feature>
<keyword evidence="4 8" id="KW-1003">Cell membrane</keyword>
<dbReference type="Pfam" id="PF01925">
    <property type="entry name" value="TauE"/>
    <property type="match status" value="1"/>
</dbReference>
<dbReference type="Proteomes" id="UP000754710">
    <property type="component" value="Unassembled WGS sequence"/>
</dbReference>
<proteinExistence type="inferred from homology"/>
<sequence>MTLLEMTAVLLAGVAAGTINTVVGSGTLITFPTLLAFGVPPVTANVSNTIGLVPGSVSGAIGYRRELVGQRARLIRLASASLLGGIVGAVLLLALPEEAFSAIVPVLIGLGCLLVVLQPTISRRVALRREGRGTVHEHGPLWVWVLVFATGVYGGYFGAAQGVLLMAVMGIGIQETLQRLNAVKNVLAGLVNGVAAVIFMAVAEVDWVVAALIAVGSVVGGQVGATVGRRLPPLALRIVIVLVGVAALTAFLVG</sequence>
<dbReference type="PANTHER" id="PTHR30269">
    <property type="entry name" value="TRANSMEMBRANE PROTEIN YFCA"/>
    <property type="match status" value="1"/>
</dbReference>
<evidence type="ECO:0000256" key="7">
    <source>
        <dbReference type="ARBA" id="ARBA00023136"/>
    </source>
</evidence>
<evidence type="ECO:0000256" key="5">
    <source>
        <dbReference type="ARBA" id="ARBA00022692"/>
    </source>
</evidence>
<evidence type="ECO:0000256" key="8">
    <source>
        <dbReference type="RuleBase" id="RU363041"/>
    </source>
</evidence>
<evidence type="ECO:0000256" key="1">
    <source>
        <dbReference type="ARBA" id="ARBA00004651"/>
    </source>
</evidence>
<gene>
    <name evidence="9" type="ORF">K1X13_01325</name>
</gene>
<evidence type="ECO:0000256" key="2">
    <source>
        <dbReference type="ARBA" id="ARBA00009142"/>
    </source>
</evidence>